<dbReference type="Proteomes" id="UP001198026">
    <property type="component" value="Unassembled WGS sequence"/>
</dbReference>
<reference evidence="1" key="1">
    <citation type="submission" date="2021-10" db="EMBL/GenBank/DDBJ databases">
        <title>Evolutionary history and lifestyle of the vertebrate symbiont Limosilactobacillus reuteri.</title>
        <authorList>
            <person name="Zheng J."/>
            <person name="Li F."/>
            <person name="Gaenzle M."/>
            <person name="Walter J."/>
        </authorList>
    </citation>
    <scope>NUCLEOTIDE SEQUENCE</scope>
    <source>
        <strain evidence="1">GQ_1_3_1</strain>
    </source>
</reference>
<proteinExistence type="predicted"/>
<sequence>MPKDLIRIISSNELKKANVIIVGSAPRVLFVRRQLCRLGFNKARLLDERMTM</sequence>
<accession>A0AAW4X6L3</accession>
<dbReference type="EMBL" id="JAJGWB010000126">
    <property type="protein sequence ID" value="MCC4477885.1"/>
    <property type="molecule type" value="Genomic_DNA"/>
</dbReference>
<gene>
    <name evidence="1" type="ORF">LMB76_06600</name>
</gene>
<protein>
    <submittedName>
        <fullName evidence="1">Uncharacterized protein</fullName>
    </submittedName>
</protein>
<dbReference type="RefSeq" id="WP_228340913.1">
    <property type="nucleotide sequence ID" value="NZ_JAJGWA010000126.1"/>
</dbReference>
<organism evidence="1 2">
    <name type="scientific">Limosilactobacillus reuteri</name>
    <name type="common">Lactobacillus reuteri</name>
    <dbReference type="NCBI Taxonomy" id="1598"/>
    <lineage>
        <taxon>Bacteria</taxon>
        <taxon>Bacillati</taxon>
        <taxon>Bacillota</taxon>
        <taxon>Bacilli</taxon>
        <taxon>Lactobacillales</taxon>
        <taxon>Lactobacillaceae</taxon>
        <taxon>Limosilactobacillus</taxon>
    </lineage>
</organism>
<name>A0AAW4X6L3_LIMRT</name>
<evidence type="ECO:0000313" key="2">
    <source>
        <dbReference type="Proteomes" id="UP001198026"/>
    </source>
</evidence>
<comment type="caution">
    <text evidence="1">The sequence shown here is derived from an EMBL/GenBank/DDBJ whole genome shotgun (WGS) entry which is preliminary data.</text>
</comment>
<dbReference type="AlphaFoldDB" id="A0AAW4X6L3"/>
<evidence type="ECO:0000313" key="1">
    <source>
        <dbReference type="EMBL" id="MCC4477885.1"/>
    </source>
</evidence>